<feature type="compositionally biased region" description="Polar residues" evidence="1">
    <location>
        <begin position="40"/>
        <end position="68"/>
    </location>
</feature>
<gene>
    <name evidence="2" type="ORF">DP107_09180</name>
</gene>
<feature type="region of interest" description="Disordered" evidence="1">
    <location>
        <begin position="40"/>
        <end position="81"/>
    </location>
</feature>
<organism evidence="2 3">
    <name type="scientific">Haloglomus irregulare</name>
    <dbReference type="NCBI Taxonomy" id="2234134"/>
    <lineage>
        <taxon>Archaea</taxon>
        <taxon>Methanobacteriati</taxon>
        <taxon>Methanobacteriota</taxon>
        <taxon>Stenosarchaea group</taxon>
        <taxon>Halobacteria</taxon>
        <taxon>Halobacteriales</taxon>
        <taxon>Natronomonadaceae</taxon>
        <taxon>Haloglomus</taxon>
    </lineage>
</organism>
<sequence>MPGSRRLVNEVGSITPAANPISASRVRSEGSRTTTMAAAPSVFNSAMTSPPTKTCTSGSGPTRETNGSAGVLMAPSHGLGA</sequence>
<evidence type="ECO:0000313" key="2">
    <source>
        <dbReference type="EMBL" id="TSD14402.1"/>
    </source>
</evidence>
<evidence type="ECO:0000313" key="3">
    <source>
        <dbReference type="Proteomes" id="UP000319894"/>
    </source>
</evidence>
<dbReference type="InParanoid" id="A0A554NAM4"/>
<protein>
    <submittedName>
        <fullName evidence="2">Uncharacterized protein</fullName>
    </submittedName>
</protein>
<proteinExistence type="predicted"/>
<name>A0A554NAM4_9EURY</name>
<evidence type="ECO:0000256" key="1">
    <source>
        <dbReference type="SAM" id="MobiDB-lite"/>
    </source>
</evidence>
<reference evidence="2 3" key="1">
    <citation type="submission" date="2018-06" db="EMBL/GenBank/DDBJ databases">
        <title>Natronomonas sp. F16-60 a new haloarchaeon isolated from a solar saltern of Isla Cristina, Huelva, Spain.</title>
        <authorList>
            <person name="Duran-Viseras A."/>
            <person name="Sanchez-Porro C."/>
            <person name="Ventosa A."/>
        </authorList>
    </citation>
    <scope>NUCLEOTIDE SEQUENCE [LARGE SCALE GENOMIC DNA]</scope>
    <source>
        <strain evidence="2 3">F16-60</strain>
    </source>
</reference>
<keyword evidence="3" id="KW-1185">Reference proteome</keyword>
<accession>A0A554NAM4</accession>
<dbReference type="AlphaFoldDB" id="A0A554NAM4"/>
<dbReference type="Proteomes" id="UP000319894">
    <property type="component" value="Unassembled WGS sequence"/>
</dbReference>
<comment type="caution">
    <text evidence="2">The sequence shown here is derived from an EMBL/GenBank/DDBJ whole genome shotgun (WGS) entry which is preliminary data.</text>
</comment>
<dbReference type="EMBL" id="QMDX01000004">
    <property type="protein sequence ID" value="TSD14402.1"/>
    <property type="molecule type" value="Genomic_DNA"/>
</dbReference>